<dbReference type="InterPro" id="IPR050809">
    <property type="entry name" value="UgpAE/MalFG_permease"/>
</dbReference>
<organism evidence="9 10">
    <name type="scientific">Hungatella hathewayi DSM 13479</name>
    <dbReference type="NCBI Taxonomy" id="566550"/>
    <lineage>
        <taxon>Bacteria</taxon>
        <taxon>Bacillati</taxon>
        <taxon>Bacillota</taxon>
        <taxon>Clostridia</taxon>
        <taxon>Lachnospirales</taxon>
        <taxon>Lachnospiraceae</taxon>
        <taxon>Hungatella</taxon>
    </lineage>
</organism>
<dbReference type="PROSITE" id="PS50928">
    <property type="entry name" value="ABC_TM1"/>
    <property type="match status" value="1"/>
</dbReference>
<comment type="subcellular location">
    <subcellularLocation>
        <location evidence="1 7">Cell membrane</location>
        <topology evidence="1 7">Multi-pass membrane protein</topology>
    </subcellularLocation>
</comment>
<comment type="similarity">
    <text evidence="7">Belongs to the binding-protein-dependent transport system permease family.</text>
</comment>
<feature type="transmembrane region" description="Helical" evidence="7">
    <location>
        <begin position="251"/>
        <end position="273"/>
    </location>
</feature>
<feature type="transmembrane region" description="Helical" evidence="7">
    <location>
        <begin position="312"/>
        <end position="333"/>
    </location>
</feature>
<feature type="transmembrane region" description="Helical" evidence="7">
    <location>
        <begin position="207"/>
        <end position="230"/>
    </location>
</feature>
<dbReference type="InterPro" id="IPR035906">
    <property type="entry name" value="MetI-like_sf"/>
</dbReference>
<evidence type="ECO:0000259" key="8">
    <source>
        <dbReference type="PROSITE" id="PS50928"/>
    </source>
</evidence>
<dbReference type="GO" id="GO:0055085">
    <property type="term" value="P:transmembrane transport"/>
    <property type="evidence" value="ECO:0007669"/>
    <property type="project" value="InterPro"/>
</dbReference>
<evidence type="ECO:0000256" key="4">
    <source>
        <dbReference type="ARBA" id="ARBA00022692"/>
    </source>
</evidence>
<feature type="transmembrane region" description="Helical" evidence="7">
    <location>
        <begin position="55"/>
        <end position="74"/>
    </location>
</feature>
<dbReference type="EMBL" id="ACIO01000075">
    <property type="protein sequence ID" value="EFD00663.1"/>
    <property type="molecule type" value="Genomic_DNA"/>
</dbReference>
<feature type="domain" description="ABC transmembrane type-1" evidence="8">
    <location>
        <begin position="118"/>
        <end position="333"/>
    </location>
</feature>
<evidence type="ECO:0000256" key="7">
    <source>
        <dbReference type="RuleBase" id="RU363032"/>
    </source>
</evidence>
<comment type="caution">
    <text evidence="9">The sequence shown here is derived from an EMBL/GenBank/DDBJ whole genome shotgun (WGS) entry which is preliminary data.</text>
</comment>
<feature type="transmembrane region" description="Helical" evidence="7">
    <location>
        <begin position="122"/>
        <end position="142"/>
    </location>
</feature>
<dbReference type="PANTHER" id="PTHR43227:SF11">
    <property type="entry name" value="BLL4140 PROTEIN"/>
    <property type="match status" value="1"/>
</dbReference>
<dbReference type="GO" id="GO:0005886">
    <property type="term" value="C:plasma membrane"/>
    <property type="evidence" value="ECO:0007669"/>
    <property type="project" value="UniProtKB-SubCell"/>
</dbReference>
<keyword evidence="6 7" id="KW-0472">Membrane</keyword>
<dbReference type="Gene3D" id="1.10.3720.10">
    <property type="entry name" value="MetI-like"/>
    <property type="match status" value="1"/>
</dbReference>
<name>D3ABZ6_9FIRM</name>
<dbReference type="SUPFAM" id="SSF161098">
    <property type="entry name" value="MetI-like"/>
    <property type="match status" value="1"/>
</dbReference>
<evidence type="ECO:0000256" key="3">
    <source>
        <dbReference type="ARBA" id="ARBA00022475"/>
    </source>
</evidence>
<dbReference type="Pfam" id="PF00528">
    <property type="entry name" value="BPD_transp_1"/>
    <property type="match status" value="1"/>
</dbReference>
<dbReference type="AlphaFoldDB" id="D3ABZ6"/>
<accession>D3ABZ6</accession>
<evidence type="ECO:0000256" key="6">
    <source>
        <dbReference type="ARBA" id="ARBA00023136"/>
    </source>
</evidence>
<sequence length="346" mass="39227">MVKRYNKTYKTNSPLRYTAGEHRIGGFIMALAAVKRPPAGNGRTINKRRQTGIRYFLLILPFLVLVAIFSYYPLYGWVYSFFNYRPPIKLSDSEFVGLKWFASLVETDVKRRQLLGVLRNTFAMSGLTILTSWLPMAFAIFLTEIRSKWFKKSVQTLTTLPNFVSWVLVYSMAFALFSSSGMMNTLLTKLGLVSQPIQFLQSDSHTWLSMWLWSTWKSLGWSAIMYLAAIAGISDDLYEAARVDGAGRFRLIWNITIPQLIPTFFVLLMLNAANFLNNGLDQYFVFSNAFNMEHIQVLDLYVYNLGMGSGSYSLATAISMLKSLVSVTLLAAINGLSRVMRGESII</sequence>
<evidence type="ECO:0000313" key="10">
    <source>
        <dbReference type="Proteomes" id="UP000004968"/>
    </source>
</evidence>
<dbReference type="InterPro" id="IPR000515">
    <property type="entry name" value="MetI-like"/>
</dbReference>
<keyword evidence="3" id="KW-1003">Cell membrane</keyword>
<gene>
    <name evidence="9" type="ORF">CLOSTHATH_01124</name>
</gene>
<evidence type="ECO:0000256" key="1">
    <source>
        <dbReference type="ARBA" id="ARBA00004651"/>
    </source>
</evidence>
<protein>
    <submittedName>
        <fullName evidence="9">ABC transporter, permease protein</fullName>
    </submittedName>
</protein>
<keyword evidence="2 7" id="KW-0813">Transport</keyword>
<keyword evidence="5 7" id="KW-1133">Transmembrane helix</keyword>
<dbReference type="PANTHER" id="PTHR43227">
    <property type="entry name" value="BLL4140 PROTEIN"/>
    <property type="match status" value="1"/>
</dbReference>
<keyword evidence="4 7" id="KW-0812">Transmembrane</keyword>
<proteinExistence type="inferred from homology"/>
<evidence type="ECO:0000256" key="5">
    <source>
        <dbReference type="ARBA" id="ARBA00022989"/>
    </source>
</evidence>
<reference evidence="9 10" key="1">
    <citation type="submission" date="2010-01" db="EMBL/GenBank/DDBJ databases">
        <authorList>
            <person name="Weinstock G."/>
            <person name="Sodergren E."/>
            <person name="Clifton S."/>
            <person name="Fulton L."/>
            <person name="Fulton B."/>
            <person name="Courtney L."/>
            <person name="Fronick C."/>
            <person name="Harrison M."/>
            <person name="Strong C."/>
            <person name="Farmer C."/>
            <person name="Delahaunty K."/>
            <person name="Markovic C."/>
            <person name="Hall O."/>
            <person name="Minx P."/>
            <person name="Tomlinson C."/>
            <person name="Mitreva M."/>
            <person name="Nelson J."/>
            <person name="Hou S."/>
            <person name="Wollam A."/>
            <person name="Pepin K.H."/>
            <person name="Johnson M."/>
            <person name="Bhonagiri V."/>
            <person name="Nash W.E."/>
            <person name="Warren W."/>
            <person name="Chinwalla A."/>
            <person name="Mardis E.R."/>
            <person name="Wilson R.K."/>
        </authorList>
    </citation>
    <scope>NUCLEOTIDE SEQUENCE [LARGE SCALE GENOMIC DNA]</scope>
    <source>
        <strain evidence="9 10">DSM 13479</strain>
    </source>
</reference>
<dbReference type="Proteomes" id="UP000004968">
    <property type="component" value="Unassembled WGS sequence"/>
</dbReference>
<feature type="transmembrane region" description="Helical" evidence="7">
    <location>
        <begin position="163"/>
        <end position="187"/>
    </location>
</feature>
<dbReference type="CDD" id="cd06261">
    <property type="entry name" value="TM_PBP2"/>
    <property type="match status" value="1"/>
</dbReference>
<evidence type="ECO:0000256" key="2">
    <source>
        <dbReference type="ARBA" id="ARBA00022448"/>
    </source>
</evidence>
<dbReference type="HOGENOM" id="CLU_016047_0_1_9"/>
<evidence type="ECO:0000313" key="9">
    <source>
        <dbReference type="EMBL" id="EFD00663.1"/>
    </source>
</evidence>